<dbReference type="InterPro" id="IPR029033">
    <property type="entry name" value="His_PPase_superfam"/>
</dbReference>
<dbReference type="OrthoDB" id="5729189at2"/>
<proteinExistence type="predicted"/>
<evidence type="ECO:0000313" key="2">
    <source>
        <dbReference type="Proteomes" id="UP000193200"/>
    </source>
</evidence>
<dbReference type="Proteomes" id="UP000193200">
    <property type="component" value="Unassembled WGS sequence"/>
</dbReference>
<sequence length="197" mass="21004">MNSTLENGGAAGENGWRRLYLVRHGAAAAKFDKDPDPGLSSLGHDQAAAMAADFRDHAPLPLFVSPLRRAAETAAALARVWQVEAVTEPALAEVPAPVAGVRERGPWLEAFLGQNWAGQPAALHAWREALRTRLLRAPADCVMVSHFVPINAAVGMATADDRVTCFRPDTASVTVLETDGRSLRLVALGRELAGKVL</sequence>
<reference evidence="1 2" key="1">
    <citation type="submission" date="2017-03" db="EMBL/GenBank/DDBJ databases">
        <authorList>
            <person name="Afonso C.L."/>
            <person name="Miller P.J."/>
            <person name="Scott M.A."/>
            <person name="Spackman E."/>
            <person name="Goraichik I."/>
            <person name="Dimitrov K.M."/>
            <person name="Suarez D.L."/>
            <person name="Swayne D.E."/>
        </authorList>
    </citation>
    <scope>NUCLEOTIDE SEQUENCE [LARGE SCALE GENOMIC DNA]</scope>
    <source>
        <strain evidence="1 2">CECT 7691</strain>
    </source>
</reference>
<keyword evidence="2" id="KW-1185">Reference proteome</keyword>
<name>A0A1Y5SGN1_9PROT</name>
<dbReference type="EMBL" id="FWFR01000001">
    <property type="protein sequence ID" value="SLN38633.1"/>
    <property type="molecule type" value="Genomic_DNA"/>
</dbReference>
<accession>A0A1Y5SGN1</accession>
<dbReference type="SMART" id="SM00855">
    <property type="entry name" value="PGAM"/>
    <property type="match status" value="1"/>
</dbReference>
<dbReference type="RefSeq" id="WP_085882801.1">
    <property type="nucleotide sequence ID" value="NZ_FWFR01000001.1"/>
</dbReference>
<evidence type="ECO:0000313" key="1">
    <source>
        <dbReference type="EMBL" id="SLN38633.1"/>
    </source>
</evidence>
<dbReference type="AlphaFoldDB" id="A0A1Y5SGN1"/>
<dbReference type="Gene3D" id="3.40.50.1240">
    <property type="entry name" value="Phosphoglycerate mutase-like"/>
    <property type="match status" value="1"/>
</dbReference>
<dbReference type="Pfam" id="PF00300">
    <property type="entry name" value="His_Phos_1"/>
    <property type="match status" value="1"/>
</dbReference>
<dbReference type="InParanoid" id="A0A1Y5SGN1"/>
<gene>
    <name evidence="1" type="ORF">OCH7691_01599</name>
</gene>
<dbReference type="InterPro" id="IPR013078">
    <property type="entry name" value="His_Pase_superF_clade-1"/>
</dbReference>
<protein>
    <submittedName>
        <fullName evidence="1">Bifunctional RNase H/acid phosphatase</fullName>
    </submittedName>
</protein>
<organism evidence="1 2">
    <name type="scientific">Oceanibacterium hippocampi</name>
    <dbReference type="NCBI Taxonomy" id="745714"/>
    <lineage>
        <taxon>Bacteria</taxon>
        <taxon>Pseudomonadati</taxon>
        <taxon>Pseudomonadota</taxon>
        <taxon>Alphaproteobacteria</taxon>
        <taxon>Sneathiellales</taxon>
        <taxon>Sneathiellaceae</taxon>
        <taxon>Oceanibacterium</taxon>
    </lineage>
</organism>
<dbReference type="SUPFAM" id="SSF53254">
    <property type="entry name" value="Phosphoglycerate mutase-like"/>
    <property type="match status" value="1"/>
</dbReference>